<dbReference type="InterPro" id="IPR032508">
    <property type="entry name" value="FecR_C"/>
</dbReference>
<gene>
    <name evidence="3" type="ORF">DYU05_20510</name>
</gene>
<dbReference type="Pfam" id="PF16344">
    <property type="entry name" value="FecR_C"/>
    <property type="match status" value="1"/>
</dbReference>
<reference evidence="3 4" key="1">
    <citation type="submission" date="2018-08" db="EMBL/GenBank/DDBJ databases">
        <title>Mucilaginibacter terrae sp. nov., isolated from manganese diggings.</title>
        <authorList>
            <person name="Huang Y."/>
            <person name="Zhou Z."/>
        </authorList>
    </citation>
    <scope>NUCLEOTIDE SEQUENCE [LARGE SCALE GENOMIC DNA]</scope>
    <source>
        <strain evidence="3 4">ZH6</strain>
    </source>
</reference>
<dbReference type="Proteomes" id="UP000260823">
    <property type="component" value="Unassembled WGS sequence"/>
</dbReference>
<dbReference type="AlphaFoldDB" id="A0A3E2NJI6"/>
<dbReference type="OrthoDB" id="645173at2"/>
<dbReference type="RefSeq" id="WP_117385045.1">
    <property type="nucleotide sequence ID" value="NZ_QWDE01000007.1"/>
</dbReference>
<dbReference type="PANTHER" id="PTHR30273">
    <property type="entry name" value="PERIPLASMIC SIGNAL SENSOR AND SIGMA FACTOR ACTIVATOR FECR-RELATED"/>
    <property type="match status" value="1"/>
</dbReference>
<dbReference type="PIRSF" id="PIRSF018266">
    <property type="entry name" value="FecR"/>
    <property type="match status" value="1"/>
</dbReference>
<dbReference type="InterPro" id="IPR012373">
    <property type="entry name" value="Ferrdict_sens_TM"/>
</dbReference>
<accession>A0A3E2NJI6</accession>
<dbReference type="EMBL" id="QWDE01000007">
    <property type="protein sequence ID" value="RFZ81145.1"/>
    <property type="molecule type" value="Genomic_DNA"/>
</dbReference>
<keyword evidence="4" id="KW-1185">Reference proteome</keyword>
<feature type="domain" description="FecR protein" evidence="1">
    <location>
        <begin position="130"/>
        <end position="216"/>
    </location>
</feature>
<feature type="domain" description="Protein FecR C-terminal" evidence="2">
    <location>
        <begin position="272"/>
        <end position="337"/>
    </location>
</feature>
<dbReference type="Gene3D" id="3.55.50.30">
    <property type="match status" value="1"/>
</dbReference>
<organism evidence="3 4">
    <name type="scientific">Mucilaginibacter terrenus</name>
    <dbReference type="NCBI Taxonomy" id="2482727"/>
    <lineage>
        <taxon>Bacteria</taxon>
        <taxon>Pseudomonadati</taxon>
        <taxon>Bacteroidota</taxon>
        <taxon>Sphingobacteriia</taxon>
        <taxon>Sphingobacteriales</taxon>
        <taxon>Sphingobacteriaceae</taxon>
        <taxon>Mucilaginibacter</taxon>
    </lineage>
</organism>
<proteinExistence type="predicted"/>
<protein>
    <submittedName>
        <fullName evidence="3">FecR family protein</fullName>
    </submittedName>
</protein>
<sequence length="344" mass="38349">MKKPLPVELLEKYLRGDCSEEEKALVKQWYASFDNESGYLDTLAATELQNLEDKIYSRILANIEVTDADNVVNLPARRPGKWYKVAGAAAVLLMISTAALFYFRTNNNIPSTLDTAAVETIAVTNNSDHIYRSVLPDSSTVWLNPHATLHYPKVFGNKARMVSMTGECFFEVTKNPARPFIITGNTIVTKVWGTSFLIRDNGTGEKANVSVVTGKVSVSIKDRNTGNLLSLNKGEVILYPQQKATYLANTHVLSQEKMVDNSTLKIWQHVSLNFDNKPLKDIVRVLNTTFDVSIRVTDTEINKYKLNADLSGLNLPEILEALSKSMNIDYAVKNSTIELSKPIN</sequence>
<dbReference type="InterPro" id="IPR006860">
    <property type="entry name" value="FecR"/>
</dbReference>
<name>A0A3E2NJI6_9SPHI</name>
<dbReference type="PANTHER" id="PTHR30273:SF2">
    <property type="entry name" value="PROTEIN FECR"/>
    <property type="match status" value="1"/>
</dbReference>
<dbReference type="GO" id="GO:0016989">
    <property type="term" value="F:sigma factor antagonist activity"/>
    <property type="evidence" value="ECO:0007669"/>
    <property type="project" value="TreeGrafter"/>
</dbReference>
<evidence type="ECO:0000259" key="2">
    <source>
        <dbReference type="Pfam" id="PF16344"/>
    </source>
</evidence>
<comment type="caution">
    <text evidence="3">The sequence shown here is derived from an EMBL/GenBank/DDBJ whole genome shotgun (WGS) entry which is preliminary data.</text>
</comment>
<dbReference type="Gene3D" id="2.60.120.1440">
    <property type="match status" value="1"/>
</dbReference>
<evidence type="ECO:0000259" key="1">
    <source>
        <dbReference type="Pfam" id="PF04773"/>
    </source>
</evidence>
<evidence type="ECO:0000313" key="4">
    <source>
        <dbReference type="Proteomes" id="UP000260823"/>
    </source>
</evidence>
<dbReference type="Pfam" id="PF04773">
    <property type="entry name" value="FecR"/>
    <property type="match status" value="1"/>
</dbReference>
<evidence type="ECO:0000313" key="3">
    <source>
        <dbReference type="EMBL" id="RFZ81145.1"/>
    </source>
</evidence>